<accession>A0A3S5CM24</accession>
<sequence>MADLEKGGYGIDVTAWYNFSIWARWSNRAANELGFDSNATTVASDYPDLVIEPLPVQRLAARCKFEAQVNRPRLLPGIWIRP</sequence>
<name>A0A3S5CM24_9PLAT</name>
<comment type="caution">
    <text evidence="1">The sequence shown here is derived from an EMBL/GenBank/DDBJ whole genome shotgun (WGS) entry which is preliminary data.</text>
</comment>
<gene>
    <name evidence="1" type="ORF">PXEA_LOCUS13217</name>
</gene>
<reference evidence="1" key="1">
    <citation type="submission" date="2018-11" db="EMBL/GenBank/DDBJ databases">
        <authorList>
            <consortium name="Pathogen Informatics"/>
        </authorList>
    </citation>
    <scope>NUCLEOTIDE SEQUENCE</scope>
</reference>
<evidence type="ECO:0000313" key="2">
    <source>
        <dbReference type="Proteomes" id="UP000784294"/>
    </source>
</evidence>
<dbReference type="EMBL" id="CAAALY010043231">
    <property type="protein sequence ID" value="VEL19777.1"/>
    <property type="molecule type" value="Genomic_DNA"/>
</dbReference>
<organism evidence="1 2">
    <name type="scientific">Protopolystoma xenopodis</name>
    <dbReference type="NCBI Taxonomy" id="117903"/>
    <lineage>
        <taxon>Eukaryota</taxon>
        <taxon>Metazoa</taxon>
        <taxon>Spiralia</taxon>
        <taxon>Lophotrochozoa</taxon>
        <taxon>Platyhelminthes</taxon>
        <taxon>Monogenea</taxon>
        <taxon>Polyopisthocotylea</taxon>
        <taxon>Polystomatidea</taxon>
        <taxon>Polystomatidae</taxon>
        <taxon>Protopolystoma</taxon>
    </lineage>
</organism>
<keyword evidence="2" id="KW-1185">Reference proteome</keyword>
<evidence type="ECO:0000313" key="1">
    <source>
        <dbReference type="EMBL" id="VEL19777.1"/>
    </source>
</evidence>
<protein>
    <submittedName>
        <fullName evidence="1">Uncharacterized protein</fullName>
    </submittedName>
</protein>
<dbReference type="Proteomes" id="UP000784294">
    <property type="component" value="Unassembled WGS sequence"/>
</dbReference>
<proteinExistence type="predicted"/>
<dbReference type="AlphaFoldDB" id="A0A3S5CM24"/>